<protein>
    <submittedName>
        <fullName evidence="1">Uncharacterized protein</fullName>
    </submittedName>
</protein>
<proteinExistence type="predicted"/>
<reference evidence="1 2" key="1">
    <citation type="submission" date="2018-06" db="EMBL/GenBank/DDBJ databases">
        <title>Genomic Encyclopedia of Type Strains, Phase III (KMG-III): the genomes of soil and plant-associated and newly described type strains.</title>
        <authorList>
            <person name="Whitman W."/>
        </authorList>
    </citation>
    <scope>NUCLEOTIDE SEQUENCE [LARGE SCALE GENOMIC DNA]</scope>
    <source>
        <strain evidence="1 2">CECT 7945</strain>
    </source>
</reference>
<accession>A0A2V4Y9V4</accession>
<sequence>MEIKASCQQRVKLIASSSLLTNIPAEYSIRFLFAKLDT</sequence>
<dbReference type="EMBL" id="QJTD01000029">
    <property type="protein sequence ID" value="PYE78497.1"/>
    <property type="molecule type" value="Genomic_DNA"/>
</dbReference>
<name>A0A2V4Y9V4_9FLAO</name>
<comment type="caution">
    <text evidence="1">The sequence shown here is derived from an EMBL/GenBank/DDBJ whole genome shotgun (WGS) entry which is preliminary data.</text>
</comment>
<organism evidence="1 2">
    <name type="scientific">Winogradskyella epiphytica</name>
    <dbReference type="NCBI Taxonomy" id="262005"/>
    <lineage>
        <taxon>Bacteria</taxon>
        <taxon>Pseudomonadati</taxon>
        <taxon>Bacteroidota</taxon>
        <taxon>Flavobacteriia</taxon>
        <taxon>Flavobacteriales</taxon>
        <taxon>Flavobacteriaceae</taxon>
        <taxon>Winogradskyella</taxon>
    </lineage>
</organism>
<dbReference type="AlphaFoldDB" id="A0A2V4Y9V4"/>
<evidence type="ECO:0000313" key="1">
    <source>
        <dbReference type="EMBL" id="PYE78497.1"/>
    </source>
</evidence>
<evidence type="ECO:0000313" key="2">
    <source>
        <dbReference type="Proteomes" id="UP000248054"/>
    </source>
</evidence>
<gene>
    <name evidence="1" type="ORF">DFQ11_1296</name>
</gene>
<dbReference type="Proteomes" id="UP000248054">
    <property type="component" value="Unassembled WGS sequence"/>
</dbReference>
<keyword evidence="2" id="KW-1185">Reference proteome</keyword>